<reference evidence="1" key="1">
    <citation type="submission" date="2018-05" db="EMBL/GenBank/DDBJ databases">
        <authorList>
            <person name="Lanie J.A."/>
            <person name="Ng W.-L."/>
            <person name="Kazmierczak K.M."/>
            <person name="Andrzejewski T.M."/>
            <person name="Davidsen T.M."/>
            <person name="Wayne K.J."/>
            <person name="Tettelin H."/>
            <person name="Glass J.I."/>
            <person name="Rusch D."/>
            <person name="Podicherti R."/>
            <person name="Tsui H.-C.T."/>
            <person name="Winkler M.E."/>
        </authorList>
    </citation>
    <scope>NUCLEOTIDE SEQUENCE</scope>
</reference>
<gene>
    <name evidence="1" type="ORF">METZ01_LOCUS87838</name>
</gene>
<sequence length="101" mass="11681">MKEDKFDLTITNPVCQSIYQTISTIDEQIVANNEEEIFRNADLILRTKDDNIMQFKIEYDEKEELQKTMTVLALNSATQKWDVMSSIVLPGLQTPNDIILQ</sequence>
<name>A0A381V458_9ZZZZ</name>
<evidence type="ECO:0000313" key="1">
    <source>
        <dbReference type="EMBL" id="SVA34984.1"/>
    </source>
</evidence>
<protein>
    <submittedName>
        <fullName evidence="1">Uncharacterized protein</fullName>
    </submittedName>
</protein>
<dbReference type="EMBL" id="UINC01007765">
    <property type="protein sequence ID" value="SVA34984.1"/>
    <property type="molecule type" value="Genomic_DNA"/>
</dbReference>
<organism evidence="1">
    <name type="scientific">marine metagenome</name>
    <dbReference type="NCBI Taxonomy" id="408172"/>
    <lineage>
        <taxon>unclassified sequences</taxon>
        <taxon>metagenomes</taxon>
        <taxon>ecological metagenomes</taxon>
    </lineage>
</organism>
<proteinExistence type="predicted"/>
<accession>A0A381V458</accession>
<dbReference type="AlphaFoldDB" id="A0A381V458"/>